<organism evidence="1">
    <name type="scientific">marine sediment metagenome</name>
    <dbReference type="NCBI Taxonomy" id="412755"/>
    <lineage>
        <taxon>unclassified sequences</taxon>
        <taxon>metagenomes</taxon>
        <taxon>ecological metagenomes</taxon>
    </lineage>
</organism>
<name>X1JHU5_9ZZZZ</name>
<dbReference type="EMBL" id="BARU01029648">
    <property type="protein sequence ID" value="GAH69318.1"/>
    <property type="molecule type" value="Genomic_DNA"/>
</dbReference>
<feature type="non-terminal residue" evidence="1">
    <location>
        <position position="1"/>
    </location>
</feature>
<sequence length="265" mass="30341">VLAETAGVIGEVMPEANLTCEGEWARNLERGFRLCLFQHDHVGDDFVVEPLYNCIWRTRVSDYGVWAEKRHGDNDGRLGSYVWDAPLKDLRKDFDKLHPRTFSVDRDATFAYKAALEELLDGILPVRIRGAFWWTLGLTWQAIDLIGLENLMLFMYDDPDGLHRLMAFLRDDHIAHVEWCEAEGLLTLNNENDYTGSGSLGYTPELPQSDWAEADRVRAKDLWVLSESQETVGVSPEMFAEFVLPYQLPIVERFGLTYYGCCEPV</sequence>
<accession>X1JHU5</accession>
<dbReference type="Gene3D" id="3.20.20.210">
    <property type="match status" value="1"/>
</dbReference>
<protein>
    <recommendedName>
        <fullName evidence="2">Uroporphyrinogen decarboxylase (URO-D) domain-containing protein</fullName>
    </recommendedName>
</protein>
<dbReference type="InterPro" id="IPR038071">
    <property type="entry name" value="UROD/MetE-like_sf"/>
</dbReference>
<comment type="caution">
    <text evidence="1">The sequence shown here is derived from an EMBL/GenBank/DDBJ whole genome shotgun (WGS) entry which is preliminary data.</text>
</comment>
<dbReference type="AlphaFoldDB" id="X1JHU5"/>
<feature type="non-terminal residue" evidence="1">
    <location>
        <position position="265"/>
    </location>
</feature>
<reference evidence="1" key="1">
    <citation type="journal article" date="2014" name="Front. Microbiol.">
        <title>High frequency of phylogenetically diverse reductive dehalogenase-homologous genes in deep subseafloor sedimentary metagenomes.</title>
        <authorList>
            <person name="Kawai M."/>
            <person name="Futagami T."/>
            <person name="Toyoda A."/>
            <person name="Takaki Y."/>
            <person name="Nishi S."/>
            <person name="Hori S."/>
            <person name="Arai W."/>
            <person name="Tsubouchi T."/>
            <person name="Morono Y."/>
            <person name="Uchiyama I."/>
            <person name="Ito T."/>
            <person name="Fujiyama A."/>
            <person name="Inagaki F."/>
            <person name="Takami H."/>
        </authorList>
    </citation>
    <scope>NUCLEOTIDE SEQUENCE</scope>
    <source>
        <strain evidence="1">Expedition CK06-06</strain>
    </source>
</reference>
<proteinExistence type="predicted"/>
<gene>
    <name evidence="1" type="ORF">S03H2_47127</name>
</gene>
<evidence type="ECO:0008006" key="2">
    <source>
        <dbReference type="Google" id="ProtNLM"/>
    </source>
</evidence>
<evidence type="ECO:0000313" key="1">
    <source>
        <dbReference type="EMBL" id="GAH69318.1"/>
    </source>
</evidence>